<accession>A0A8S0VLK5</accession>
<protein>
    <submittedName>
        <fullName evidence="1">Uncharacterized protein</fullName>
    </submittedName>
</protein>
<keyword evidence="2" id="KW-1185">Reference proteome</keyword>
<sequence>MNTGPQLVFATFQSQTKATNLGDMRKQEIVTRKIPVTSSLTTKALSLLLRSFVFKELVKKNINLPEEENDSENINDIVSSDDEYGGIIYNVLVVELQQDLYFN</sequence>
<dbReference type="EMBL" id="CACTIH010009584">
    <property type="protein sequence ID" value="CAA3032431.1"/>
    <property type="molecule type" value="Genomic_DNA"/>
</dbReference>
<evidence type="ECO:0000313" key="2">
    <source>
        <dbReference type="Proteomes" id="UP000594638"/>
    </source>
</evidence>
<organism evidence="1 2">
    <name type="scientific">Olea europaea subsp. europaea</name>
    <dbReference type="NCBI Taxonomy" id="158383"/>
    <lineage>
        <taxon>Eukaryota</taxon>
        <taxon>Viridiplantae</taxon>
        <taxon>Streptophyta</taxon>
        <taxon>Embryophyta</taxon>
        <taxon>Tracheophyta</taxon>
        <taxon>Spermatophyta</taxon>
        <taxon>Magnoliopsida</taxon>
        <taxon>eudicotyledons</taxon>
        <taxon>Gunneridae</taxon>
        <taxon>Pentapetalae</taxon>
        <taxon>asterids</taxon>
        <taxon>lamiids</taxon>
        <taxon>Lamiales</taxon>
        <taxon>Oleaceae</taxon>
        <taxon>Oleeae</taxon>
        <taxon>Olea</taxon>
    </lineage>
</organism>
<dbReference type="AlphaFoldDB" id="A0A8S0VLK5"/>
<reference evidence="1 2" key="1">
    <citation type="submission" date="2019-12" db="EMBL/GenBank/DDBJ databases">
        <authorList>
            <person name="Alioto T."/>
            <person name="Alioto T."/>
            <person name="Gomez Garrido J."/>
        </authorList>
    </citation>
    <scope>NUCLEOTIDE SEQUENCE [LARGE SCALE GENOMIC DNA]</scope>
</reference>
<proteinExistence type="predicted"/>
<dbReference type="Proteomes" id="UP000594638">
    <property type="component" value="Unassembled WGS sequence"/>
</dbReference>
<evidence type="ECO:0000313" key="1">
    <source>
        <dbReference type="EMBL" id="CAA3032431.1"/>
    </source>
</evidence>
<comment type="caution">
    <text evidence="1">The sequence shown here is derived from an EMBL/GenBank/DDBJ whole genome shotgun (WGS) entry which is preliminary data.</text>
</comment>
<name>A0A8S0VLK5_OLEEU</name>
<dbReference type="Gramene" id="OE9A064710T1">
    <property type="protein sequence ID" value="OE9A064710C1"/>
    <property type="gene ID" value="OE9A064710"/>
</dbReference>
<gene>
    <name evidence="1" type="ORF">OLEA9_A064710</name>
</gene>